<dbReference type="AlphaFoldDB" id="A0A0C9UXD6"/>
<dbReference type="Proteomes" id="UP000054279">
    <property type="component" value="Unassembled WGS sequence"/>
</dbReference>
<proteinExistence type="predicted"/>
<dbReference type="EMBL" id="KN837206">
    <property type="protein sequence ID" value="KIJ33917.1"/>
    <property type="molecule type" value="Genomic_DNA"/>
</dbReference>
<dbReference type="PANTHER" id="PTHR43791:SF49">
    <property type="entry name" value="TRANSPORTER, PUTATIVE (AFU_ORTHOLOGUE AFUA_4G04250)-RELATED"/>
    <property type="match status" value="1"/>
</dbReference>
<evidence type="ECO:0000256" key="2">
    <source>
        <dbReference type="ARBA" id="ARBA00022448"/>
    </source>
</evidence>
<feature type="transmembrane region" description="Helical" evidence="6">
    <location>
        <begin position="32"/>
        <end position="51"/>
    </location>
</feature>
<feature type="transmembrane region" description="Helical" evidence="6">
    <location>
        <begin position="120"/>
        <end position="140"/>
    </location>
</feature>
<feature type="transmembrane region" description="Helical" evidence="6">
    <location>
        <begin position="173"/>
        <end position="197"/>
    </location>
</feature>
<keyword evidence="5 6" id="KW-0472">Membrane</keyword>
<dbReference type="SUPFAM" id="SSF103473">
    <property type="entry name" value="MFS general substrate transporter"/>
    <property type="match status" value="1"/>
</dbReference>
<dbReference type="HOGENOM" id="CLU_1363327_0_0_1"/>
<evidence type="ECO:0000256" key="1">
    <source>
        <dbReference type="ARBA" id="ARBA00004141"/>
    </source>
</evidence>
<keyword evidence="8" id="KW-1185">Reference proteome</keyword>
<dbReference type="InterPro" id="IPR036259">
    <property type="entry name" value="MFS_trans_sf"/>
</dbReference>
<evidence type="ECO:0000313" key="7">
    <source>
        <dbReference type="EMBL" id="KIJ33917.1"/>
    </source>
</evidence>
<dbReference type="GO" id="GO:0016020">
    <property type="term" value="C:membrane"/>
    <property type="evidence" value="ECO:0007669"/>
    <property type="project" value="UniProtKB-SubCell"/>
</dbReference>
<protein>
    <submittedName>
        <fullName evidence="7">Unplaced genomic scaffold SPHSTscaffold_131, whole genome shotgun sequence</fullName>
    </submittedName>
</protein>
<evidence type="ECO:0000256" key="5">
    <source>
        <dbReference type="ARBA" id="ARBA00023136"/>
    </source>
</evidence>
<sequence>MSSTLAGALGGAIAFGIDKNNGLHGLEAWRWLFILEGIPDCISSVFVLLWFPVWPEIAKWLTDSERNLAISRLKGVASQGDKERNLGCLIGVAAVPFSSLSLFSPTIVTGLGYEGLQAQLFTVPPYACAYVVTILTSLSADHINARALHCTVAMSVAGIAFVIQAFLPDTAFHARYALLCIASAGSFAAIPPLLGWVSSNI</sequence>
<keyword evidence="4 6" id="KW-1133">Transmembrane helix</keyword>
<evidence type="ECO:0000256" key="3">
    <source>
        <dbReference type="ARBA" id="ARBA00022692"/>
    </source>
</evidence>
<evidence type="ECO:0000256" key="6">
    <source>
        <dbReference type="SAM" id="Phobius"/>
    </source>
</evidence>
<gene>
    <name evidence="7" type="ORF">M422DRAFT_182707</name>
</gene>
<feature type="non-terminal residue" evidence="7">
    <location>
        <position position="201"/>
    </location>
</feature>
<dbReference type="Gene3D" id="1.20.1250.20">
    <property type="entry name" value="MFS general substrate transporter like domains"/>
    <property type="match status" value="2"/>
</dbReference>
<evidence type="ECO:0000256" key="4">
    <source>
        <dbReference type="ARBA" id="ARBA00022989"/>
    </source>
</evidence>
<reference evidence="7 8" key="1">
    <citation type="submission" date="2014-06" db="EMBL/GenBank/DDBJ databases">
        <title>Evolutionary Origins and Diversification of the Mycorrhizal Mutualists.</title>
        <authorList>
            <consortium name="DOE Joint Genome Institute"/>
            <consortium name="Mycorrhizal Genomics Consortium"/>
            <person name="Kohler A."/>
            <person name="Kuo A."/>
            <person name="Nagy L.G."/>
            <person name="Floudas D."/>
            <person name="Copeland A."/>
            <person name="Barry K.W."/>
            <person name="Cichocki N."/>
            <person name="Veneault-Fourrey C."/>
            <person name="LaButti K."/>
            <person name="Lindquist E.A."/>
            <person name="Lipzen A."/>
            <person name="Lundell T."/>
            <person name="Morin E."/>
            <person name="Murat C."/>
            <person name="Riley R."/>
            <person name="Ohm R."/>
            <person name="Sun H."/>
            <person name="Tunlid A."/>
            <person name="Henrissat B."/>
            <person name="Grigoriev I.V."/>
            <person name="Hibbett D.S."/>
            <person name="Martin F."/>
        </authorList>
    </citation>
    <scope>NUCLEOTIDE SEQUENCE [LARGE SCALE GENOMIC DNA]</scope>
    <source>
        <strain evidence="7 8">SS14</strain>
    </source>
</reference>
<evidence type="ECO:0000313" key="8">
    <source>
        <dbReference type="Proteomes" id="UP000054279"/>
    </source>
</evidence>
<feature type="transmembrane region" description="Helical" evidence="6">
    <location>
        <begin position="147"/>
        <end position="167"/>
    </location>
</feature>
<dbReference type="OrthoDB" id="3639251at2759"/>
<dbReference type="Pfam" id="PF07690">
    <property type="entry name" value="MFS_1"/>
    <property type="match status" value="1"/>
</dbReference>
<dbReference type="InterPro" id="IPR011701">
    <property type="entry name" value="MFS"/>
</dbReference>
<name>A0A0C9UXD6_SPHS4</name>
<keyword evidence="3 6" id="KW-0812">Transmembrane</keyword>
<comment type="subcellular location">
    <subcellularLocation>
        <location evidence="1">Membrane</location>
        <topology evidence="1">Multi-pass membrane protein</topology>
    </subcellularLocation>
</comment>
<keyword evidence="2" id="KW-0813">Transport</keyword>
<accession>A0A0C9UXD6</accession>
<feature type="transmembrane region" description="Helical" evidence="6">
    <location>
        <begin position="86"/>
        <end position="108"/>
    </location>
</feature>
<dbReference type="PANTHER" id="PTHR43791">
    <property type="entry name" value="PERMEASE-RELATED"/>
    <property type="match status" value="1"/>
</dbReference>
<organism evidence="7 8">
    <name type="scientific">Sphaerobolus stellatus (strain SS14)</name>
    <dbReference type="NCBI Taxonomy" id="990650"/>
    <lineage>
        <taxon>Eukaryota</taxon>
        <taxon>Fungi</taxon>
        <taxon>Dikarya</taxon>
        <taxon>Basidiomycota</taxon>
        <taxon>Agaricomycotina</taxon>
        <taxon>Agaricomycetes</taxon>
        <taxon>Phallomycetidae</taxon>
        <taxon>Geastrales</taxon>
        <taxon>Sphaerobolaceae</taxon>
        <taxon>Sphaerobolus</taxon>
    </lineage>
</organism>
<dbReference type="GO" id="GO:0022857">
    <property type="term" value="F:transmembrane transporter activity"/>
    <property type="evidence" value="ECO:0007669"/>
    <property type="project" value="InterPro"/>
</dbReference>